<dbReference type="EMBL" id="LEKV01001031">
    <property type="protein sequence ID" value="KVI10037.1"/>
    <property type="molecule type" value="Genomic_DNA"/>
</dbReference>
<reference evidence="1 2" key="1">
    <citation type="journal article" date="2016" name="Sci. Rep.">
        <title>The genome sequence of the outbreeding globe artichoke constructed de novo incorporating a phase-aware low-pass sequencing strategy of F1 progeny.</title>
        <authorList>
            <person name="Scaglione D."/>
            <person name="Reyes-Chin-Wo S."/>
            <person name="Acquadro A."/>
            <person name="Froenicke L."/>
            <person name="Portis E."/>
            <person name="Beitel C."/>
            <person name="Tirone M."/>
            <person name="Mauro R."/>
            <person name="Lo Monaco A."/>
            <person name="Mauromicale G."/>
            <person name="Faccioli P."/>
            <person name="Cattivelli L."/>
            <person name="Rieseberg L."/>
            <person name="Michelmore R."/>
            <person name="Lanteri S."/>
        </authorList>
    </citation>
    <scope>NUCLEOTIDE SEQUENCE [LARGE SCALE GENOMIC DNA]</scope>
    <source>
        <strain evidence="1">2C</strain>
    </source>
</reference>
<protein>
    <submittedName>
        <fullName evidence="1">Uncharacterized protein</fullName>
    </submittedName>
</protein>
<gene>
    <name evidence="1" type="ORF">Ccrd_011579</name>
</gene>
<dbReference type="Proteomes" id="UP000243975">
    <property type="component" value="Unassembled WGS sequence"/>
</dbReference>
<keyword evidence="2" id="KW-1185">Reference proteome</keyword>
<dbReference type="AlphaFoldDB" id="A0A118K641"/>
<proteinExistence type="predicted"/>
<evidence type="ECO:0000313" key="2">
    <source>
        <dbReference type="Proteomes" id="UP000243975"/>
    </source>
</evidence>
<organism evidence="1 2">
    <name type="scientific">Cynara cardunculus var. scolymus</name>
    <name type="common">Globe artichoke</name>
    <name type="synonym">Cynara scolymus</name>
    <dbReference type="NCBI Taxonomy" id="59895"/>
    <lineage>
        <taxon>Eukaryota</taxon>
        <taxon>Viridiplantae</taxon>
        <taxon>Streptophyta</taxon>
        <taxon>Embryophyta</taxon>
        <taxon>Tracheophyta</taxon>
        <taxon>Spermatophyta</taxon>
        <taxon>Magnoliopsida</taxon>
        <taxon>eudicotyledons</taxon>
        <taxon>Gunneridae</taxon>
        <taxon>Pentapetalae</taxon>
        <taxon>asterids</taxon>
        <taxon>campanulids</taxon>
        <taxon>Asterales</taxon>
        <taxon>Asteraceae</taxon>
        <taxon>Carduoideae</taxon>
        <taxon>Cardueae</taxon>
        <taxon>Carduinae</taxon>
        <taxon>Cynara</taxon>
    </lineage>
</organism>
<comment type="caution">
    <text evidence="1">The sequence shown here is derived from an EMBL/GenBank/DDBJ whole genome shotgun (WGS) entry which is preliminary data.</text>
</comment>
<dbReference type="Gramene" id="KVI10037">
    <property type="protein sequence ID" value="KVI10037"/>
    <property type="gene ID" value="Ccrd_011579"/>
</dbReference>
<name>A0A118K641_CYNCS</name>
<accession>A0A118K641</accession>
<sequence>MDSTETRFLFKYQPQLGVLEKAYLPQGMMEVRLARQVLDLMAVEHLWIALNGMMVDRPASASWPVKSTNTATFPNIDPLRPYPVLGPAKKEPKSVTETKRNHGSVLRAILQAKVSNAIASIYGRMGGFVGPVPMTGLLPGGSEPSMRYHGSTLIDFGFTND</sequence>
<evidence type="ECO:0000313" key="1">
    <source>
        <dbReference type="EMBL" id="KVI10037.1"/>
    </source>
</evidence>